<organism evidence="1 2">
    <name type="scientific">Cirrhinus molitorella</name>
    <name type="common">mud carp</name>
    <dbReference type="NCBI Taxonomy" id="172907"/>
    <lineage>
        <taxon>Eukaryota</taxon>
        <taxon>Metazoa</taxon>
        <taxon>Chordata</taxon>
        <taxon>Craniata</taxon>
        <taxon>Vertebrata</taxon>
        <taxon>Euteleostomi</taxon>
        <taxon>Actinopterygii</taxon>
        <taxon>Neopterygii</taxon>
        <taxon>Teleostei</taxon>
        <taxon>Ostariophysi</taxon>
        <taxon>Cypriniformes</taxon>
        <taxon>Cyprinidae</taxon>
        <taxon>Labeoninae</taxon>
        <taxon>Labeonini</taxon>
        <taxon>Cirrhinus</taxon>
    </lineage>
</organism>
<accession>A0AA88PD64</accession>
<evidence type="ECO:0000313" key="1">
    <source>
        <dbReference type="EMBL" id="KAK2881675.1"/>
    </source>
</evidence>
<dbReference type="EMBL" id="JAUYZG010000018">
    <property type="protein sequence ID" value="KAK2881675.1"/>
    <property type="molecule type" value="Genomic_DNA"/>
</dbReference>
<proteinExistence type="predicted"/>
<reference evidence="1" key="1">
    <citation type="submission" date="2023-08" db="EMBL/GenBank/DDBJ databases">
        <title>Chromosome-level Genome Assembly of mud carp (Cirrhinus molitorella).</title>
        <authorList>
            <person name="Liu H."/>
        </authorList>
    </citation>
    <scope>NUCLEOTIDE SEQUENCE</scope>
    <source>
        <strain evidence="1">Prfri</strain>
        <tissue evidence="1">Muscle</tissue>
    </source>
</reference>
<gene>
    <name evidence="1" type="ORF">Q8A67_018943</name>
</gene>
<dbReference type="AlphaFoldDB" id="A0AA88PD64"/>
<name>A0AA88PD64_9TELE</name>
<keyword evidence="2" id="KW-1185">Reference proteome</keyword>
<dbReference type="Proteomes" id="UP001187343">
    <property type="component" value="Unassembled WGS sequence"/>
</dbReference>
<comment type="caution">
    <text evidence="1">The sequence shown here is derived from an EMBL/GenBank/DDBJ whole genome shotgun (WGS) entry which is preliminary data.</text>
</comment>
<evidence type="ECO:0000313" key="2">
    <source>
        <dbReference type="Proteomes" id="UP001187343"/>
    </source>
</evidence>
<sequence>MCEPHNMNTQKISVMTEYLLKEKRIPCLQELPLKLRTHEEEPPPCFTPSENTCTYCPGPIPPALCPPKVITTQAVVYGIKYVRKASKKDLQDACYALGVSSEGSIADMLNRLQELLNFKDIYPKLFLKLQKAGGLRQNIPP</sequence>
<protein>
    <submittedName>
        <fullName evidence="1">Uncharacterized protein</fullName>
    </submittedName>
</protein>